<name>Q23LP1_TETTS</name>
<protein>
    <recommendedName>
        <fullName evidence="3">Transmembrane protein</fullName>
    </recommendedName>
</protein>
<accession>Q23LP1</accession>
<dbReference type="RefSeq" id="XP_001017714.3">
    <property type="nucleotide sequence ID" value="XM_001017714.3"/>
</dbReference>
<dbReference type="KEGG" id="tet:TTHERM_01010050"/>
<dbReference type="PANTHER" id="PTHR11319:SF35">
    <property type="entry name" value="OUTER MEMBRANE PROTEIN PMPC-RELATED"/>
    <property type="match status" value="1"/>
</dbReference>
<dbReference type="OrthoDB" id="77931at2759"/>
<keyword evidence="2" id="KW-1185">Reference proteome</keyword>
<evidence type="ECO:0000313" key="2">
    <source>
        <dbReference type="Proteomes" id="UP000009168"/>
    </source>
</evidence>
<dbReference type="HOGENOM" id="CLU_019871_0_0_1"/>
<evidence type="ECO:0000313" key="1">
    <source>
        <dbReference type="EMBL" id="EAR97469.3"/>
    </source>
</evidence>
<dbReference type="InParanoid" id="Q23LP1"/>
<dbReference type="AlphaFoldDB" id="Q23LP1"/>
<dbReference type="EMBL" id="GG662664">
    <property type="protein sequence ID" value="EAR97469.3"/>
    <property type="molecule type" value="Genomic_DNA"/>
</dbReference>
<sequence length="292" mass="34240">MQNIPLHYQLDNKLSQNEAQLYNNNLIQFAVKFLGIKGKQTYRNSLSINKHLSGKFKDEIVLQLVNNEDQPITTLNEEIKLNVQVLKGEDYYIDQYYISQKSGVFEIRDKINVFGRLGKQIILRISSEYAKSPIYKLDGELTKMETNIYFEIEINMVKKCPVGTTYFNDKIKKDLCNPCPQFMYNLNDGDKCYKCPDDFLCQKSSISLPKGFWRSKNNSYNYIKCFGYFQCVGDIDRVGIKEQFSDENRYCEEGNIGALCMDCDLYGKYWNEKYYRVATYTCLKQNSQNFQK</sequence>
<evidence type="ECO:0008006" key="3">
    <source>
        <dbReference type="Google" id="ProtNLM"/>
    </source>
</evidence>
<dbReference type="GeneID" id="7843282"/>
<dbReference type="Proteomes" id="UP000009168">
    <property type="component" value="Unassembled WGS sequence"/>
</dbReference>
<gene>
    <name evidence="1" type="ORF">TTHERM_01010050</name>
</gene>
<organism evidence="1 2">
    <name type="scientific">Tetrahymena thermophila (strain SB210)</name>
    <dbReference type="NCBI Taxonomy" id="312017"/>
    <lineage>
        <taxon>Eukaryota</taxon>
        <taxon>Sar</taxon>
        <taxon>Alveolata</taxon>
        <taxon>Ciliophora</taxon>
        <taxon>Intramacronucleata</taxon>
        <taxon>Oligohymenophorea</taxon>
        <taxon>Hymenostomatida</taxon>
        <taxon>Tetrahymenina</taxon>
        <taxon>Tetrahymenidae</taxon>
        <taxon>Tetrahymena</taxon>
    </lineage>
</organism>
<proteinExistence type="predicted"/>
<dbReference type="PANTHER" id="PTHR11319">
    <property type="entry name" value="G PROTEIN-COUPLED RECEPTOR-RELATED"/>
    <property type="match status" value="1"/>
</dbReference>
<reference evidence="2" key="1">
    <citation type="journal article" date="2006" name="PLoS Biol.">
        <title>Macronuclear genome sequence of the ciliate Tetrahymena thermophila, a model eukaryote.</title>
        <authorList>
            <person name="Eisen J.A."/>
            <person name="Coyne R.S."/>
            <person name="Wu M."/>
            <person name="Wu D."/>
            <person name="Thiagarajan M."/>
            <person name="Wortman J.R."/>
            <person name="Badger J.H."/>
            <person name="Ren Q."/>
            <person name="Amedeo P."/>
            <person name="Jones K.M."/>
            <person name="Tallon L.J."/>
            <person name="Delcher A.L."/>
            <person name="Salzberg S.L."/>
            <person name="Silva J.C."/>
            <person name="Haas B.J."/>
            <person name="Majoros W.H."/>
            <person name="Farzad M."/>
            <person name="Carlton J.M."/>
            <person name="Smith R.K. Jr."/>
            <person name="Garg J."/>
            <person name="Pearlman R.E."/>
            <person name="Karrer K.M."/>
            <person name="Sun L."/>
            <person name="Manning G."/>
            <person name="Elde N.C."/>
            <person name="Turkewitz A.P."/>
            <person name="Asai D.J."/>
            <person name="Wilkes D.E."/>
            <person name="Wang Y."/>
            <person name="Cai H."/>
            <person name="Collins K."/>
            <person name="Stewart B.A."/>
            <person name="Lee S.R."/>
            <person name="Wilamowska K."/>
            <person name="Weinberg Z."/>
            <person name="Ruzzo W.L."/>
            <person name="Wloga D."/>
            <person name="Gaertig J."/>
            <person name="Frankel J."/>
            <person name="Tsao C.-C."/>
            <person name="Gorovsky M.A."/>
            <person name="Keeling P.J."/>
            <person name="Waller R.F."/>
            <person name="Patron N.J."/>
            <person name="Cherry J.M."/>
            <person name="Stover N.A."/>
            <person name="Krieger C.J."/>
            <person name="del Toro C."/>
            <person name="Ryder H.F."/>
            <person name="Williamson S.C."/>
            <person name="Barbeau R.A."/>
            <person name="Hamilton E.P."/>
            <person name="Orias E."/>
        </authorList>
    </citation>
    <scope>NUCLEOTIDE SEQUENCE [LARGE SCALE GENOMIC DNA]</scope>
    <source>
        <strain evidence="2">SB210</strain>
    </source>
</reference>